<dbReference type="Pfam" id="PF00072">
    <property type="entry name" value="Response_reg"/>
    <property type="match status" value="1"/>
</dbReference>
<organism evidence="4 5">
    <name type="scientific">Hyalangium minutum</name>
    <dbReference type="NCBI Taxonomy" id="394096"/>
    <lineage>
        <taxon>Bacteria</taxon>
        <taxon>Pseudomonadati</taxon>
        <taxon>Myxococcota</taxon>
        <taxon>Myxococcia</taxon>
        <taxon>Myxococcales</taxon>
        <taxon>Cystobacterineae</taxon>
        <taxon>Archangiaceae</taxon>
        <taxon>Hyalangium</taxon>
    </lineage>
</organism>
<dbReference type="GO" id="GO:0000160">
    <property type="term" value="P:phosphorelay signal transduction system"/>
    <property type="evidence" value="ECO:0007669"/>
    <property type="project" value="InterPro"/>
</dbReference>
<name>A0A085W3R9_9BACT</name>
<dbReference type="InterPro" id="IPR050595">
    <property type="entry name" value="Bact_response_regulator"/>
</dbReference>
<dbReference type="Gene3D" id="3.40.50.2300">
    <property type="match status" value="1"/>
</dbReference>
<evidence type="ECO:0000313" key="5">
    <source>
        <dbReference type="Proteomes" id="UP000028725"/>
    </source>
</evidence>
<feature type="domain" description="Response regulatory" evidence="3">
    <location>
        <begin position="8"/>
        <end position="129"/>
    </location>
</feature>
<dbReference type="InterPro" id="IPR011006">
    <property type="entry name" value="CheY-like_superfamily"/>
</dbReference>
<dbReference type="PANTHER" id="PTHR44591:SF23">
    <property type="entry name" value="CHEY SUBFAMILY"/>
    <property type="match status" value="1"/>
</dbReference>
<sequence>MASLLSGPILVVEDDPDIREPLLSYLALNGYETVHATNGREAVEQLQRTPRPSLILLDMAMPVMGGHRVLTFRKEAYGYQAIPVIIISAGMAAMNPRDRALYASNYNVAAFLRKPAEPEQLLELIELHAQRLEGGSLGAPA</sequence>
<proteinExistence type="predicted"/>
<keyword evidence="1 2" id="KW-0597">Phosphoprotein</keyword>
<dbReference type="RefSeq" id="WP_044197461.1">
    <property type="nucleotide sequence ID" value="NZ_JMCB01000022.1"/>
</dbReference>
<accession>A0A085W3R9</accession>
<comment type="caution">
    <text evidence="4">The sequence shown here is derived from an EMBL/GenBank/DDBJ whole genome shotgun (WGS) entry which is preliminary data.</text>
</comment>
<reference evidence="4 5" key="1">
    <citation type="submission" date="2014-04" db="EMBL/GenBank/DDBJ databases">
        <title>Genome assembly of Hyalangium minutum DSM 14724.</title>
        <authorList>
            <person name="Sharma G."/>
            <person name="Subramanian S."/>
        </authorList>
    </citation>
    <scope>NUCLEOTIDE SEQUENCE [LARGE SCALE GENOMIC DNA]</scope>
    <source>
        <strain evidence="4 5">DSM 14724</strain>
    </source>
</reference>
<dbReference type="EMBL" id="JMCB01000022">
    <property type="protein sequence ID" value="KFE62332.1"/>
    <property type="molecule type" value="Genomic_DNA"/>
</dbReference>
<dbReference type="STRING" id="394096.DB31_4042"/>
<dbReference type="SMART" id="SM00448">
    <property type="entry name" value="REC"/>
    <property type="match status" value="1"/>
</dbReference>
<dbReference type="Proteomes" id="UP000028725">
    <property type="component" value="Unassembled WGS sequence"/>
</dbReference>
<dbReference type="AlphaFoldDB" id="A0A085W3R9"/>
<feature type="modified residue" description="4-aspartylphosphate" evidence="2">
    <location>
        <position position="58"/>
    </location>
</feature>
<evidence type="ECO:0000313" key="4">
    <source>
        <dbReference type="EMBL" id="KFE62332.1"/>
    </source>
</evidence>
<dbReference type="SUPFAM" id="SSF52172">
    <property type="entry name" value="CheY-like"/>
    <property type="match status" value="1"/>
</dbReference>
<keyword evidence="5" id="KW-1185">Reference proteome</keyword>
<dbReference type="PANTHER" id="PTHR44591">
    <property type="entry name" value="STRESS RESPONSE REGULATOR PROTEIN 1"/>
    <property type="match status" value="1"/>
</dbReference>
<evidence type="ECO:0000256" key="2">
    <source>
        <dbReference type="PROSITE-ProRule" id="PRU00169"/>
    </source>
</evidence>
<evidence type="ECO:0000259" key="3">
    <source>
        <dbReference type="PROSITE" id="PS50110"/>
    </source>
</evidence>
<dbReference type="InterPro" id="IPR001789">
    <property type="entry name" value="Sig_transdc_resp-reg_receiver"/>
</dbReference>
<dbReference type="PROSITE" id="PS50110">
    <property type="entry name" value="RESPONSE_REGULATORY"/>
    <property type="match status" value="1"/>
</dbReference>
<protein>
    <submittedName>
        <fullName evidence="4">Response regulator receiver protein</fullName>
    </submittedName>
</protein>
<gene>
    <name evidence="4" type="ORF">DB31_4042</name>
</gene>
<evidence type="ECO:0000256" key="1">
    <source>
        <dbReference type="ARBA" id="ARBA00022553"/>
    </source>
</evidence>